<dbReference type="OrthoDB" id="10398448at2759"/>
<feature type="region of interest" description="Disordered" evidence="1">
    <location>
        <begin position="1"/>
        <end position="25"/>
    </location>
</feature>
<name>A0A0A2KCT3_PENIT</name>
<organism evidence="2 3">
    <name type="scientific">Penicillium italicum</name>
    <name type="common">Blue mold</name>
    <dbReference type="NCBI Taxonomy" id="40296"/>
    <lineage>
        <taxon>Eukaryota</taxon>
        <taxon>Fungi</taxon>
        <taxon>Dikarya</taxon>
        <taxon>Ascomycota</taxon>
        <taxon>Pezizomycotina</taxon>
        <taxon>Eurotiomycetes</taxon>
        <taxon>Eurotiomycetidae</taxon>
        <taxon>Eurotiales</taxon>
        <taxon>Aspergillaceae</taxon>
        <taxon>Penicillium</taxon>
    </lineage>
</organism>
<reference evidence="2 3" key="1">
    <citation type="journal article" date="2015" name="Mol. Plant Microbe Interact.">
        <title>Genome, transcriptome, and functional analyses of Penicillium expansum provide new insights into secondary metabolism and pathogenicity.</title>
        <authorList>
            <person name="Ballester A.R."/>
            <person name="Marcet-Houben M."/>
            <person name="Levin E."/>
            <person name="Sela N."/>
            <person name="Selma-Lazaro C."/>
            <person name="Carmona L."/>
            <person name="Wisniewski M."/>
            <person name="Droby S."/>
            <person name="Gonzalez-Candelas L."/>
            <person name="Gabaldon T."/>
        </authorList>
    </citation>
    <scope>NUCLEOTIDE SEQUENCE [LARGE SCALE GENOMIC DNA]</scope>
    <source>
        <strain evidence="2 3">PHI-1</strain>
    </source>
</reference>
<sequence>MTKPKNEITNVPAGPYSTSDHQSRRRTILLSKATGKPASIYTIACRRKKSASCARSELQDPSSACADFGMHRPARADLYTTIVYRTKRHFLWDRSR</sequence>
<dbReference type="Proteomes" id="UP000030104">
    <property type="component" value="Unassembled WGS sequence"/>
</dbReference>
<evidence type="ECO:0000313" key="3">
    <source>
        <dbReference type="Proteomes" id="UP000030104"/>
    </source>
</evidence>
<accession>A0A0A2KCT3</accession>
<evidence type="ECO:0000313" key="2">
    <source>
        <dbReference type="EMBL" id="KGO65619.1"/>
    </source>
</evidence>
<dbReference type="EMBL" id="JQGA01001488">
    <property type="protein sequence ID" value="KGO65619.1"/>
    <property type="molecule type" value="Genomic_DNA"/>
</dbReference>
<evidence type="ECO:0000256" key="1">
    <source>
        <dbReference type="SAM" id="MobiDB-lite"/>
    </source>
</evidence>
<dbReference type="OMA" id="IYTIACR"/>
<comment type="caution">
    <text evidence="2">The sequence shown here is derived from an EMBL/GenBank/DDBJ whole genome shotgun (WGS) entry which is preliminary data.</text>
</comment>
<protein>
    <submittedName>
        <fullName evidence="2">Uncharacterized protein</fullName>
    </submittedName>
</protein>
<keyword evidence="3" id="KW-1185">Reference proteome</keyword>
<dbReference type="HOGENOM" id="CLU_183926_0_0_1"/>
<dbReference type="AlphaFoldDB" id="A0A0A2KCT3"/>
<proteinExistence type="predicted"/>
<gene>
    <name evidence="2" type="ORF">PITC_007370</name>
</gene>